<proteinExistence type="predicted"/>
<accession>A0A1X6YB91</accession>
<name>A0A1X6YB91_9RHOB</name>
<evidence type="ECO:0000313" key="1">
    <source>
        <dbReference type="EMBL" id="SLN15600.1"/>
    </source>
</evidence>
<organism evidence="1 2">
    <name type="scientific">Ruegeria meonggei</name>
    <dbReference type="NCBI Taxonomy" id="1446476"/>
    <lineage>
        <taxon>Bacteria</taxon>
        <taxon>Pseudomonadati</taxon>
        <taxon>Pseudomonadota</taxon>
        <taxon>Alphaproteobacteria</taxon>
        <taxon>Rhodobacterales</taxon>
        <taxon>Roseobacteraceae</taxon>
        <taxon>Ruegeria</taxon>
    </lineage>
</organism>
<evidence type="ECO:0008006" key="3">
    <source>
        <dbReference type="Google" id="ProtNLM"/>
    </source>
</evidence>
<dbReference type="SUPFAM" id="SSF69118">
    <property type="entry name" value="AhpD-like"/>
    <property type="match status" value="1"/>
</dbReference>
<dbReference type="PANTHER" id="PTHR35446">
    <property type="entry name" value="SI:CH211-175M2.5"/>
    <property type="match status" value="1"/>
</dbReference>
<dbReference type="InterPro" id="IPR029032">
    <property type="entry name" value="AhpD-like"/>
</dbReference>
<dbReference type="Gene3D" id="1.20.1290.10">
    <property type="entry name" value="AhpD-like"/>
    <property type="match status" value="1"/>
</dbReference>
<dbReference type="InterPro" id="IPR010195">
    <property type="entry name" value="Uncharacterised_peroxidase-rel"/>
</dbReference>
<dbReference type="Proteomes" id="UP000193778">
    <property type="component" value="Unassembled WGS sequence"/>
</dbReference>
<reference evidence="2" key="1">
    <citation type="submission" date="2017-03" db="EMBL/GenBank/DDBJ databases">
        <authorList>
            <person name="Rodrigo-Torres L."/>
            <person name="Arahal R.D."/>
            <person name="Lucena T."/>
        </authorList>
    </citation>
    <scope>NUCLEOTIDE SEQUENCE [LARGE SCALE GENOMIC DNA]</scope>
    <source>
        <strain evidence="2">CECT 8411</strain>
    </source>
</reference>
<dbReference type="EMBL" id="FWFP01000001">
    <property type="protein sequence ID" value="SLN15600.1"/>
    <property type="molecule type" value="Genomic_DNA"/>
</dbReference>
<sequence length="202" mass="22272">MSWIKTVPFQEATGRLKKLYERVTGPDNNVDNIMMAHSLRPHSMEGHMALYKNVLHHSANAVPKWFLEVLGVWVSSLNRCDYCVEHHFSGLQRLLGDAGRGNAIRTAIKAETPETAPLDTAQIAAMHYARKLTEAPADIAEADIQALRTSGWDDGEILEINQVCAYFAYANRTVLGLGCSTDGDLLGLSPNNSDDPADWGHK</sequence>
<evidence type="ECO:0000313" key="2">
    <source>
        <dbReference type="Proteomes" id="UP000193778"/>
    </source>
</evidence>
<dbReference type="PANTHER" id="PTHR35446:SF2">
    <property type="entry name" value="CARBOXYMUCONOLACTONE DECARBOXYLASE-LIKE DOMAIN-CONTAINING PROTEIN"/>
    <property type="match status" value="1"/>
</dbReference>
<dbReference type="NCBIfam" id="TIGR01926">
    <property type="entry name" value="peroxid_rel"/>
    <property type="match status" value="1"/>
</dbReference>
<keyword evidence="2" id="KW-1185">Reference proteome</keyword>
<dbReference type="AlphaFoldDB" id="A0A1X6YB91"/>
<protein>
    <recommendedName>
        <fullName evidence="3">Carboxymuconolactone decarboxylase family protein</fullName>
    </recommendedName>
</protein>
<dbReference type="OrthoDB" id="9808310at2"/>
<dbReference type="RefSeq" id="WP_085820973.1">
    <property type="nucleotide sequence ID" value="NZ_FWFP01000001.1"/>
</dbReference>
<gene>
    <name evidence="1" type="ORF">RUM8411_00443</name>
</gene>